<dbReference type="GO" id="GO:0008090">
    <property type="term" value="P:retrograde axonal transport"/>
    <property type="evidence" value="ECO:0007669"/>
    <property type="project" value="UniProtKB-ARBA"/>
</dbReference>
<dbReference type="GO" id="GO:0051293">
    <property type="term" value="P:establishment of spindle localization"/>
    <property type="evidence" value="ECO:0007669"/>
    <property type="project" value="UniProtKB-ARBA"/>
</dbReference>
<dbReference type="GO" id="GO:0048469">
    <property type="term" value="P:cell maturation"/>
    <property type="evidence" value="ECO:0007669"/>
    <property type="project" value="UniProtKB-ARBA"/>
</dbReference>
<dbReference type="OrthoDB" id="6345504at2759"/>
<evidence type="ECO:0000256" key="3">
    <source>
        <dbReference type="ARBA" id="ARBA00022490"/>
    </source>
</evidence>
<evidence type="ECO:0000256" key="5">
    <source>
        <dbReference type="ARBA" id="ARBA00022737"/>
    </source>
</evidence>
<dbReference type="PANTHER" id="PTHR46532:SF13">
    <property type="entry name" value="CYTOPLASMIC DYNEIN 1 HEAVY CHAIN 1"/>
    <property type="match status" value="1"/>
</dbReference>
<keyword evidence="7" id="KW-0067">ATP-binding</keyword>
<dbReference type="GO" id="GO:0012505">
    <property type="term" value="C:endomembrane system"/>
    <property type="evidence" value="ECO:0007669"/>
    <property type="project" value="UniProtKB-ARBA"/>
</dbReference>
<reference evidence="14" key="1">
    <citation type="submission" date="2020-11" db="EMBL/GenBank/DDBJ databases">
        <authorList>
            <person name="Tran Van P."/>
        </authorList>
    </citation>
    <scope>NUCLEOTIDE SEQUENCE</scope>
</reference>
<dbReference type="GO" id="GO:0005938">
    <property type="term" value="C:cell cortex"/>
    <property type="evidence" value="ECO:0007669"/>
    <property type="project" value="UniProtKB-ARBA"/>
</dbReference>
<dbReference type="GO" id="GO:0072384">
    <property type="term" value="P:organelle transport along microtubule"/>
    <property type="evidence" value="ECO:0007669"/>
    <property type="project" value="UniProtKB-ARBA"/>
</dbReference>
<feature type="compositionally biased region" description="Gly residues" evidence="12">
    <location>
        <begin position="1197"/>
        <end position="1206"/>
    </location>
</feature>
<dbReference type="FunFam" id="1.20.920.30:FF:000001">
    <property type="entry name" value="Cytoplasmic dynein heavy chain 1"/>
    <property type="match status" value="1"/>
</dbReference>
<evidence type="ECO:0000256" key="2">
    <source>
        <dbReference type="ARBA" id="ARBA00008887"/>
    </source>
</evidence>
<dbReference type="GO" id="GO:0051642">
    <property type="term" value="P:centrosome localization"/>
    <property type="evidence" value="ECO:0007669"/>
    <property type="project" value="UniProtKB-ARBA"/>
</dbReference>
<evidence type="ECO:0000256" key="6">
    <source>
        <dbReference type="ARBA" id="ARBA00022741"/>
    </source>
</evidence>
<dbReference type="Pfam" id="PF22597">
    <property type="entry name" value="DYN_lid"/>
    <property type="match status" value="2"/>
</dbReference>
<dbReference type="FunFam" id="1.20.58.1120:FF:000003">
    <property type="entry name" value="Cytoplasmic dynein heavy chain 1"/>
    <property type="match status" value="1"/>
</dbReference>
<dbReference type="FunFam" id="3.40.50.300:FF:000517">
    <property type="entry name" value="Cytoplasmic dynein heavy chain 1"/>
    <property type="match status" value="1"/>
</dbReference>
<feature type="compositionally biased region" description="Basic and acidic residues" evidence="12">
    <location>
        <begin position="2261"/>
        <end position="2276"/>
    </location>
</feature>
<feature type="region of interest" description="Disordered" evidence="12">
    <location>
        <begin position="1186"/>
        <end position="1215"/>
    </location>
</feature>
<evidence type="ECO:0000256" key="8">
    <source>
        <dbReference type="ARBA" id="ARBA00023017"/>
    </source>
</evidence>
<dbReference type="Gene3D" id="1.20.920.20">
    <property type="match status" value="1"/>
</dbReference>
<dbReference type="GO" id="GO:0005874">
    <property type="term" value="C:microtubule"/>
    <property type="evidence" value="ECO:0007669"/>
    <property type="project" value="UniProtKB-KW"/>
</dbReference>
<dbReference type="InterPro" id="IPR042222">
    <property type="entry name" value="Dynein_2_N"/>
</dbReference>
<dbReference type="Pfam" id="PF12775">
    <property type="entry name" value="AAA_7"/>
    <property type="match status" value="2"/>
</dbReference>
<dbReference type="SMART" id="SM00382">
    <property type="entry name" value="AAA"/>
    <property type="match status" value="4"/>
</dbReference>
<evidence type="ECO:0000256" key="11">
    <source>
        <dbReference type="ARBA" id="ARBA00023212"/>
    </source>
</evidence>
<feature type="domain" description="AAA+ ATPase" evidence="13">
    <location>
        <begin position="1951"/>
        <end position="2117"/>
    </location>
</feature>
<dbReference type="InterPro" id="IPR013602">
    <property type="entry name" value="Dynein_heavy_linker"/>
</dbReference>
<feature type="domain" description="AAA+ ATPase" evidence="13">
    <location>
        <begin position="1395"/>
        <end position="1545"/>
    </location>
</feature>
<dbReference type="GO" id="GO:0005524">
    <property type="term" value="F:ATP binding"/>
    <property type="evidence" value="ECO:0007669"/>
    <property type="project" value="UniProtKB-KW"/>
</dbReference>
<dbReference type="PANTHER" id="PTHR46532">
    <property type="entry name" value="MALE FERTILITY FACTOR KL5"/>
    <property type="match status" value="1"/>
</dbReference>
<dbReference type="InterPro" id="IPR043157">
    <property type="entry name" value="Dynein_AAA1S"/>
</dbReference>
<gene>
    <name evidence="14" type="ORF">CTOB1V02_LOCUS7842</name>
</gene>
<dbReference type="GO" id="GO:0051959">
    <property type="term" value="F:dynein light intermediate chain binding"/>
    <property type="evidence" value="ECO:0007669"/>
    <property type="project" value="InterPro"/>
</dbReference>
<protein>
    <recommendedName>
        <fullName evidence="13">AAA+ ATPase domain-containing protein</fullName>
    </recommendedName>
</protein>
<dbReference type="FunFam" id="3.40.50.300:FF:001956">
    <property type="entry name" value="Dynein cytoplasmic 1 heavy chain 1"/>
    <property type="match status" value="1"/>
</dbReference>
<evidence type="ECO:0000313" key="14">
    <source>
        <dbReference type="EMBL" id="CAD7229978.1"/>
    </source>
</evidence>
<keyword evidence="4" id="KW-0493">Microtubule</keyword>
<comment type="subcellular location">
    <subcellularLocation>
        <location evidence="1">Cytoplasm</location>
        <location evidence="1">Cytoskeleton</location>
    </subcellularLocation>
</comment>
<dbReference type="InterPro" id="IPR042228">
    <property type="entry name" value="Dynein_linker_3"/>
</dbReference>
<dbReference type="Gene3D" id="3.40.50.300">
    <property type="entry name" value="P-loop containing nucleotide triphosphate hydrolases"/>
    <property type="match status" value="5"/>
</dbReference>
<dbReference type="CDD" id="cd00009">
    <property type="entry name" value="AAA"/>
    <property type="match status" value="2"/>
</dbReference>
<dbReference type="GO" id="GO:0005858">
    <property type="term" value="C:axonemal dynein complex"/>
    <property type="evidence" value="ECO:0007669"/>
    <property type="project" value="TreeGrafter"/>
</dbReference>
<sequence>IQISELTLPLDIAKLSVMVETLQDFEDKLVDDSFLNTLHHQKVSSLQMKIVAEDNAVEARSAEFLGDWEKEKPVEGSLRPEDALMRIQVFENRYVKLRDDRGKVAKAKEALEPQEPGTASVGSETKLQVSFRELQDLKAVWQKLQNIWKQIDELREKPWLSVDPRKLGQQLDGLLESLKKDLPARMRHYASYNYVLRTIQGYCKINKVIVELKSEALKERHWKRLMRSLGVARVLSDLSLGMVWDVDLQKNETLVTDVILVAQEEMALEKFLKQVRESWQLYELDMVNYQNKWKLIRGWDDLFNKVKEDINSVSAMKLSPYYKVFEEEVATWEEKLNRIHSLFDVWIDVQRRWVYLEGIFSGSSDIQALLPVETSRFQSISAEFLTLMRKVVKSPKILDVLNIAGVQRSLERLSDLLGKIQKALGEYLERERSCFPRFYFVGDEDLLEIIGNSKNIGRLQKHFKKMFAGVAAILLNEENTKVIGIASREGEEVLFPRPVDLEKHPKINEWLEQVEKEMRLTLAQRLADAVGTLKKLKDGYSYKPELFIDWVDQYQAQIVVLAVQTSWCEEVEAALAQAEKTASPQPLEAVLSQVERTLTILADSVLGEQPPVRRKKLEHLINEFVHKRTVTRNLLQTNSLNPKAFAWLCEMRFYFDSQIADPLQQLTIRMANAKFFYGFEYLGVQDKLVQTPLTGRCYLTMTQAMDLKLGGSLFGPAGTGKTESVKALGHQLGRFVLVFNCNETFDFQAMGRIFVGLCQIQAIQETLKSQKEGESNRASNLSVELLGKEVKVNTDMAIFITMNPDYAGRSNLPDNLKKLFRSLAMTEPDRQLIAEVMLFSQGFRTAEKLASKIVLFFKLCSEQLSNQSHYDFGLRALKAVLVSAENIKRDRVLKIKEDLLQRGDQGMREGQIAEGLPEQEILIQAICETMVPKLVAGDIPLLFSLLSDVFPGVEYSRGQMDQLKQKISEVCEEMFLVCGEGEEVGGQWMEKVLQLYQISNLNHGLMMVGPSGSGKTAAWKVLLRALERLEGVEGVAHVLDPKAISKEALYGTLDPNTREWTDGLFTHILRKIIDNVRGEISKRQWIIFDGDVDPEWVENLNSVLDDNKLLTLPNGERLSIPPNVRIMFEVQDLKYATLTTVSRCGMVWFSEDVLSSDMLCEHFLKRLRALPLAAEGEEEAVGVALRPSTTEVRRGRTGGGTSGGGSAEDNAHEASPALRVQREVATLLQPLLAPGGLAQKCYTFAANHLEHIMDFTRLRALQSLFSMLTQAVRTVLEYNQAHPDFPMPPDQLEKFVPKSLVQSILWSFAGDCKLKGRAELGDFISSATTIPLHPTAGGTMPIIDYEVTAHGEWSPWSDKVPTIEVETHKVASPDVVVPTVDTIRHEVLLKTWLAEHKPIVLCGPPGSGKTMTLFSTLRSLPDMEVVGLNFSSATSPELLLKTFDHYCEYKRTPTGTVLAPVQLGKWLILFCDEINLPDMDKYGTQRVISFLRQMLEHGGFYRTSDHTWVRLERIQFVGACNPPTDPGRKPLSHRFLRHVPLVYVDYPGQVSLKQIYGTFNRAMLRLIPSLKPYADPLTAAMVEFFLQSQERFTQDVQPHYVYSPREMTRWVRGICEAIRPLESLSVEGLVRIWAHEALRLFQDRLVEAEERKWTDEAVDRVALRRTPTGTVLAPVQLGKWLILFCDEINLPDMDKYGTQRVISFLRQMLEHGGFYRTSDHTWVRLERIQFVGACNPPTDPGRKPLSHRFLRHVPLVYVDYPGQVSLKQIYGTFNRAMLRLIPDLKPYADPLTAAMVEFFLQSQERFTQDVQPHYVYSPREMTRWVRGICEAIRPLESLSVEGLVRIWAHEALRLFQDRLVEAEERKWTDEAVDRVALRFFPSINAKEALSRPILYSNLMSKDYAPVDRAELREFVKARLKVFYEEELDVPLVLFNEVLDHVLRIDRIFRQPQGHLLLIGVSGAGKTTLSRFVAWMNGLSVFQVKVHNQYTADDFDEDLRSVLRRSGCRGEKICFIMDESNILESGFLERMNTLLANGEVPGLFEGDEYTTLMTQCKEGAQREGLMLDSTEELYRWFTQQVMRNLHVVFTMNPSADGLKDRAATSPALFNRCVLNWFGDWSDQALFHVAREFIYRIELDRPEWRAPDFFPAVTDDVPNPPTHRDAVLNAFVFVHQTLHKANQRLAKRGANTMAVTPRHYLDFIKHFVKLHQEKRAELEDQQLHLKVGLDKIAETVKQVEDLQKSLKAFREELRAKTEAAETKLKQMMEDQKEAEKKKTQSQQCQNAA</sequence>
<name>A0A7R8ZQ33_9CRUS</name>
<evidence type="ECO:0000256" key="12">
    <source>
        <dbReference type="SAM" id="MobiDB-lite"/>
    </source>
</evidence>
<dbReference type="InterPro" id="IPR024317">
    <property type="entry name" value="Dynein_heavy_chain_D4_dom"/>
</dbReference>
<evidence type="ECO:0000256" key="7">
    <source>
        <dbReference type="ARBA" id="ARBA00022840"/>
    </source>
</evidence>
<keyword evidence="11" id="KW-0206">Cytoskeleton</keyword>
<dbReference type="InterPro" id="IPR041466">
    <property type="entry name" value="Dynein_AAA5_ext"/>
</dbReference>
<evidence type="ECO:0000256" key="4">
    <source>
        <dbReference type="ARBA" id="ARBA00022701"/>
    </source>
</evidence>
<dbReference type="FunFam" id="1.20.140.100:FF:000002">
    <property type="entry name" value="Cytoplasmic dynein heavy chain 1"/>
    <property type="match status" value="1"/>
</dbReference>
<proteinExistence type="inferred from homology"/>
<dbReference type="GO" id="GO:0051235">
    <property type="term" value="P:maintenance of location"/>
    <property type="evidence" value="ECO:0007669"/>
    <property type="project" value="UniProtKB-ARBA"/>
</dbReference>
<dbReference type="Pfam" id="PF17852">
    <property type="entry name" value="Dynein_AAA_lid"/>
    <property type="match status" value="1"/>
</dbReference>
<evidence type="ECO:0000259" key="13">
    <source>
        <dbReference type="SMART" id="SM00382"/>
    </source>
</evidence>
<evidence type="ECO:0000256" key="1">
    <source>
        <dbReference type="ARBA" id="ARBA00004245"/>
    </source>
</evidence>
<dbReference type="InterPro" id="IPR027417">
    <property type="entry name" value="P-loop_NTPase"/>
</dbReference>
<dbReference type="InterPro" id="IPR035699">
    <property type="entry name" value="AAA_6"/>
</dbReference>
<dbReference type="InterPro" id="IPR003593">
    <property type="entry name" value="AAA+_ATPase"/>
</dbReference>
<dbReference type="Pfam" id="PF12774">
    <property type="entry name" value="AAA_6"/>
    <property type="match status" value="1"/>
</dbReference>
<dbReference type="Gene3D" id="1.10.472.130">
    <property type="match status" value="1"/>
</dbReference>
<feature type="non-terminal residue" evidence="14">
    <location>
        <position position="2286"/>
    </location>
</feature>
<accession>A0A7R8ZQ33</accession>
<keyword evidence="6" id="KW-0547">Nucleotide-binding</keyword>
<dbReference type="Pfam" id="PF08393">
    <property type="entry name" value="DHC_N2"/>
    <property type="match status" value="1"/>
</dbReference>
<dbReference type="FunFam" id="3.20.180.20:FF:000002">
    <property type="entry name" value="Cytoplasmic dynein heavy chain 1"/>
    <property type="match status" value="1"/>
</dbReference>
<organism evidence="14">
    <name type="scientific">Cyprideis torosa</name>
    <dbReference type="NCBI Taxonomy" id="163714"/>
    <lineage>
        <taxon>Eukaryota</taxon>
        <taxon>Metazoa</taxon>
        <taxon>Ecdysozoa</taxon>
        <taxon>Arthropoda</taxon>
        <taxon>Crustacea</taxon>
        <taxon>Oligostraca</taxon>
        <taxon>Ostracoda</taxon>
        <taxon>Podocopa</taxon>
        <taxon>Podocopida</taxon>
        <taxon>Cytherocopina</taxon>
        <taxon>Cytheroidea</taxon>
        <taxon>Cytherideidae</taxon>
        <taxon>Cyprideis</taxon>
    </lineage>
</organism>
<keyword evidence="5" id="KW-0677">Repeat</keyword>
<keyword evidence="8" id="KW-0243">Dynein</keyword>
<comment type="similarity">
    <text evidence="2">Belongs to the dynein heavy chain family.</text>
</comment>
<dbReference type="SUPFAM" id="SSF52540">
    <property type="entry name" value="P-loop containing nucleoside triphosphate hydrolases"/>
    <property type="match status" value="5"/>
</dbReference>
<dbReference type="Pfam" id="PF12780">
    <property type="entry name" value="AAA_8"/>
    <property type="match status" value="1"/>
</dbReference>
<dbReference type="InterPro" id="IPR054354">
    <property type="entry name" value="DYNC2H1-like_lid"/>
</dbReference>
<dbReference type="Gene3D" id="1.20.140.100">
    <property type="entry name" value="Dynein heavy chain, N-terminal domain 2"/>
    <property type="match status" value="1"/>
</dbReference>
<keyword evidence="3" id="KW-0963">Cytoplasm</keyword>
<dbReference type="Gene3D" id="1.20.58.1120">
    <property type="match status" value="1"/>
</dbReference>
<dbReference type="Gene3D" id="1.10.8.710">
    <property type="match status" value="1"/>
</dbReference>
<keyword evidence="10" id="KW-0505">Motor protein</keyword>
<dbReference type="Gene3D" id="1.20.920.30">
    <property type="match status" value="1"/>
</dbReference>
<dbReference type="FunFam" id="1.10.472.130:FF:000002">
    <property type="entry name" value="Cytoplasmic dynein heavy chain 1"/>
    <property type="match status" value="1"/>
</dbReference>
<keyword evidence="9" id="KW-0175">Coiled coil</keyword>
<dbReference type="Gene3D" id="1.10.287.2620">
    <property type="match status" value="1"/>
</dbReference>
<dbReference type="EMBL" id="OB662389">
    <property type="protein sequence ID" value="CAD7229978.1"/>
    <property type="molecule type" value="Genomic_DNA"/>
</dbReference>
<evidence type="ECO:0000256" key="9">
    <source>
        <dbReference type="ARBA" id="ARBA00023054"/>
    </source>
</evidence>
<dbReference type="InterPro" id="IPR026983">
    <property type="entry name" value="DHC"/>
</dbReference>
<evidence type="ECO:0000256" key="10">
    <source>
        <dbReference type="ARBA" id="ARBA00023175"/>
    </source>
</evidence>
<dbReference type="Gene3D" id="3.20.180.20">
    <property type="entry name" value="Dynein heavy chain, N-terminal domain 2"/>
    <property type="match status" value="1"/>
</dbReference>
<dbReference type="GO" id="GO:1904115">
    <property type="term" value="C:axon cytoplasm"/>
    <property type="evidence" value="ECO:0007669"/>
    <property type="project" value="GOC"/>
</dbReference>
<dbReference type="GO" id="GO:0045505">
    <property type="term" value="F:dynein intermediate chain binding"/>
    <property type="evidence" value="ECO:0007669"/>
    <property type="project" value="InterPro"/>
</dbReference>
<feature type="domain" description="AAA+ ATPase" evidence="13">
    <location>
        <begin position="707"/>
        <end position="918"/>
    </location>
</feature>
<dbReference type="FunFam" id="1.10.287.2620:FF:000001">
    <property type="entry name" value="Cytoplasmic dynein heavy chain 1"/>
    <property type="match status" value="1"/>
</dbReference>
<feature type="region of interest" description="Disordered" evidence="12">
    <location>
        <begin position="2261"/>
        <end position="2286"/>
    </location>
</feature>
<dbReference type="GO" id="GO:0000776">
    <property type="term" value="C:kinetochore"/>
    <property type="evidence" value="ECO:0007669"/>
    <property type="project" value="UniProtKB-ARBA"/>
</dbReference>
<feature type="domain" description="AAA+ ATPase" evidence="13">
    <location>
        <begin position="1001"/>
        <end position="1264"/>
    </location>
</feature>
<dbReference type="FunFam" id="1.10.8.710:FF:000005">
    <property type="entry name" value="Cytoplasmic dynein heavy chain 1"/>
    <property type="match status" value="1"/>
</dbReference>